<evidence type="ECO:0000256" key="4">
    <source>
        <dbReference type="ARBA" id="ARBA00023125"/>
    </source>
</evidence>
<dbReference type="Gene3D" id="1.10.10.10">
    <property type="entry name" value="Winged helix-like DNA-binding domain superfamily/Winged helix DNA-binding domain"/>
    <property type="match status" value="1"/>
</dbReference>
<dbReference type="InterPro" id="IPR015422">
    <property type="entry name" value="PyrdxlP-dep_Trfase_small"/>
</dbReference>
<dbReference type="PROSITE" id="PS50949">
    <property type="entry name" value="HTH_GNTR"/>
    <property type="match status" value="1"/>
</dbReference>
<dbReference type="InterPro" id="IPR015424">
    <property type="entry name" value="PyrdxlP-dep_Trfase"/>
</dbReference>
<dbReference type="EMBL" id="CAJZAF010000001">
    <property type="protein sequence ID" value="CAG9163547.1"/>
    <property type="molecule type" value="Genomic_DNA"/>
</dbReference>
<dbReference type="CDD" id="cd00609">
    <property type="entry name" value="AAT_like"/>
    <property type="match status" value="1"/>
</dbReference>
<dbReference type="Gene3D" id="3.40.640.10">
    <property type="entry name" value="Type I PLP-dependent aspartate aminotransferase-like (Major domain)"/>
    <property type="match status" value="1"/>
</dbReference>
<dbReference type="PANTHER" id="PTHR46577">
    <property type="entry name" value="HTH-TYPE TRANSCRIPTIONAL REGULATORY PROTEIN GABR"/>
    <property type="match status" value="1"/>
</dbReference>
<dbReference type="InterPro" id="IPR036390">
    <property type="entry name" value="WH_DNA-bd_sf"/>
</dbReference>
<dbReference type="SMART" id="SM00345">
    <property type="entry name" value="HTH_GNTR"/>
    <property type="match status" value="1"/>
</dbReference>
<evidence type="ECO:0000313" key="7">
    <source>
        <dbReference type="EMBL" id="CAG9163547.1"/>
    </source>
</evidence>
<dbReference type="CDD" id="cd07377">
    <property type="entry name" value="WHTH_GntR"/>
    <property type="match status" value="1"/>
</dbReference>
<dbReference type="SUPFAM" id="SSF46785">
    <property type="entry name" value="Winged helix' DNA-binding domain"/>
    <property type="match status" value="1"/>
</dbReference>
<dbReference type="InterPro" id="IPR004839">
    <property type="entry name" value="Aminotransferase_I/II_large"/>
</dbReference>
<evidence type="ECO:0000256" key="3">
    <source>
        <dbReference type="ARBA" id="ARBA00023015"/>
    </source>
</evidence>
<evidence type="ECO:0000256" key="5">
    <source>
        <dbReference type="ARBA" id="ARBA00023163"/>
    </source>
</evidence>
<protein>
    <recommendedName>
        <fullName evidence="6">HTH gntR-type domain-containing protein</fullName>
    </recommendedName>
</protein>
<dbReference type="InterPro" id="IPR051446">
    <property type="entry name" value="HTH_trans_reg/aminotransferase"/>
</dbReference>
<comment type="similarity">
    <text evidence="1">In the C-terminal section; belongs to the class-I pyridoxal-phosphate-dependent aminotransferase family.</text>
</comment>
<keyword evidence="4" id="KW-0238">DNA-binding</keyword>
<keyword evidence="5" id="KW-0804">Transcription</keyword>
<dbReference type="InterPro" id="IPR000524">
    <property type="entry name" value="Tscrpt_reg_HTH_GntR"/>
</dbReference>
<evidence type="ECO:0000256" key="2">
    <source>
        <dbReference type="ARBA" id="ARBA00022898"/>
    </source>
</evidence>
<comment type="caution">
    <text evidence="7">The sequence shown here is derived from an EMBL/GenBank/DDBJ whole genome shotgun (WGS) entry which is preliminary data.</text>
</comment>
<gene>
    <name evidence="7" type="ORF">LMG23994_00154</name>
</gene>
<name>A0ABN7XUB7_9BURK</name>
<organism evidence="7 8">
    <name type="scientific">Cupriavidus pinatubonensis</name>
    <dbReference type="NCBI Taxonomy" id="248026"/>
    <lineage>
        <taxon>Bacteria</taxon>
        <taxon>Pseudomonadati</taxon>
        <taxon>Pseudomonadota</taxon>
        <taxon>Betaproteobacteria</taxon>
        <taxon>Burkholderiales</taxon>
        <taxon>Burkholderiaceae</taxon>
        <taxon>Cupriavidus</taxon>
    </lineage>
</organism>
<keyword evidence="3" id="KW-0805">Transcription regulation</keyword>
<dbReference type="Pfam" id="PF00392">
    <property type="entry name" value="GntR"/>
    <property type="match status" value="1"/>
</dbReference>
<dbReference type="SUPFAM" id="SSF53383">
    <property type="entry name" value="PLP-dependent transferases"/>
    <property type="match status" value="1"/>
</dbReference>
<dbReference type="PANTHER" id="PTHR46577:SF1">
    <property type="entry name" value="HTH-TYPE TRANSCRIPTIONAL REGULATORY PROTEIN GABR"/>
    <property type="match status" value="1"/>
</dbReference>
<dbReference type="Proteomes" id="UP000701702">
    <property type="component" value="Unassembled WGS sequence"/>
</dbReference>
<keyword evidence="2" id="KW-0663">Pyridoxal phosphate</keyword>
<dbReference type="InterPro" id="IPR036388">
    <property type="entry name" value="WH-like_DNA-bd_sf"/>
</dbReference>
<accession>A0ABN7XUB7</accession>
<dbReference type="Gene3D" id="3.90.1150.10">
    <property type="entry name" value="Aspartate Aminotransferase, domain 1"/>
    <property type="match status" value="1"/>
</dbReference>
<dbReference type="Pfam" id="PF00155">
    <property type="entry name" value="Aminotran_1_2"/>
    <property type="match status" value="1"/>
</dbReference>
<keyword evidence="8" id="KW-1185">Reference proteome</keyword>
<evidence type="ECO:0000313" key="8">
    <source>
        <dbReference type="Proteomes" id="UP000701702"/>
    </source>
</evidence>
<proteinExistence type="inferred from homology"/>
<sequence length="472" mass="50862">MVRRLSESTVSSLTSHWVKRIAGSTKPAYLLIPDLIEEALSDGQLRARDRLPPLRDLADALRLNYTTVARGYSEARKRGLIETRAGSGTYVRGRAPAMPLRAGTGAEMTMNMPPEPPAMAARLRESMAALLGAADPYKLLRYQDFGGTPADRSVATRWLRRCVPACAPETVLIAPGIHSVLVALLSQLSRPGQTICVDALAYPGIKAIAAQFNVQLQALPGDEDGPFAHAFEAMCKAQKPAALYCNPTIQNPSTRTMPQVRREQLADVALRYSVPIIEDDAYGMLPLRAPDAFATLAPELTYYVTGMSKCLGAGLRIAFLHAPTARQAQRLAGTLRATTVMASPVNTLLATAWIQDGTADDLLRAIRAESAARQQIARAVLDGLAYEADAEGFHLWLPLPAGCEWSPSELALHLRSQGIAAVSAAAFSTDGNPPDAIRVCLGGPGDREETEDSLRIVHETLDNPHHLHSAML</sequence>
<dbReference type="InterPro" id="IPR015421">
    <property type="entry name" value="PyrdxlP-dep_Trfase_major"/>
</dbReference>
<evidence type="ECO:0000259" key="6">
    <source>
        <dbReference type="PROSITE" id="PS50949"/>
    </source>
</evidence>
<evidence type="ECO:0000256" key="1">
    <source>
        <dbReference type="ARBA" id="ARBA00005384"/>
    </source>
</evidence>
<feature type="domain" description="HTH gntR-type" evidence="6">
    <location>
        <begin position="26"/>
        <end position="94"/>
    </location>
</feature>
<reference evidence="7 8" key="1">
    <citation type="submission" date="2021-08" db="EMBL/GenBank/DDBJ databases">
        <authorList>
            <person name="Peeters C."/>
        </authorList>
    </citation>
    <scope>NUCLEOTIDE SEQUENCE [LARGE SCALE GENOMIC DNA]</scope>
    <source>
        <strain evidence="7 8">LMG 23994</strain>
    </source>
</reference>